<dbReference type="InterPro" id="IPR013022">
    <property type="entry name" value="Xyl_isomerase-like_TIM-brl"/>
</dbReference>
<dbReference type="PANTHER" id="PTHR43489:SF6">
    <property type="entry name" value="HYDROXYPYRUVATE ISOMERASE-RELATED"/>
    <property type="match status" value="1"/>
</dbReference>
<dbReference type="SUPFAM" id="SSF51658">
    <property type="entry name" value="Xylose isomerase-like"/>
    <property type="match status" value="1"/>
</dbReference>
<evidence type="ECO:0000259" key="2">
    <source>
        <dbReference type="Pfam" id="PF01261"/>
    </source>
</evidence>
<evidence type="ECO:0000313" key="3">
    <source>
        <dbReference type="EMBL" id="KAK1164149.1"/>
    </source>
</evidence>
<dbReference type="GO" id="GO:0008903">
    <property type="term" value="F:hydroxypyruvate isomerase activity"/>
    <property type="evidence" value="ECO:0007669"/>
    <property type="project" value="TreeGrafter"/>
</dbReference>
<keyword evidence="4" id="KW-1185">Reference proteome</keyword>
<dbReference type="Proteomes" id="UP001230051">
    <property type="component" value="Unassembled WGS sequence"/>
</dbReference>
<keyword evidence="1 3" id="KW-0413">Isomerase</keyword>
<dbReference type="GO" id="GO:0046487">
    <property type="term" value="P:glyoxylate metabolic process"/>
    <property type="evidence" value="ECO:0007669"/>
    <property type="project" value="TreeGrafter"/>
</dbReference>
<gene>
    <name evidence="3" type="primary">hyi</name>
    <name evidence="3" type="ORF">AOXY_G16160</name>
</gene>
<sequence>MTFLGDLGNGDHHGFGAVPGREADFLRRLGLAVKHAKALDCSRRIPMGLDQAAAAAEEPDEGILGLVEPINTRITDPRYFLNMPHQGNDIFHWQIMDGNLTQNIKTYFPLIGKWLCHIQIAQVPDRNEPDSQGEVNFQYLFSLLEEMGYQVYIGCEYRPLASLLVAGNTEDRLGWLREYWNSHK</sequence>
<evidence type="ECO:0000313" key="4">
    <source>
        <dbReference type="Proteomes" id="UP001230051"/>
    </source>
</evidence>
<name>A0AAD8G516_ACIOX</name>
<protein>
    <submittedName>
        <fullName evidence="3">Hydroxypyruvate isomerase</fullName>
    </submittedName>
</protein>
<dbReference type="Pfam" id="PF01261">
    <property type="entry name" value="AP_endonuc_2"/>
    <property type="match status" value="1"/>
</dbReference>
<reference evidence="3" key="1">
    <citation type="submission" date="2022-02" db="EMBL/GenBank/DDBJ databases">
        <title>Atlantic sturgeon de novo genome assembly.</title>
        <authorList>
            <person name="Stock M."/>
            <person name="Klopp C."/>
            <person name="Guiguen Y."/>
            <person name="Cabau C."/>
            <person name="Parinello H."/>
            <person name="Santidrian Yebra-Pimentel E."/>
            <person name="Kuhl H."/>
            <person name="Dirks R.P."/>
            <person name="Guessner J."/>
            <person name="Wuertz S."/>
            <person name="Du K."/>
            <person name="Schartl M."/>
        </authorList>
    </citation>
    <scope>NUCLEOTIDE SEQUENCE</scope>
    <source>
        <strain evidence="3">STURGEONOMICS-FGT-2020</strain>
        <tissue evidence="3">Whole blood</tissue>
    </source>
</reference>
<dbReference type="AlphaFoldDB" id="A0AAD8G516"/>
<dbReference type="EMBL" id="JAGXEW010000014">
    <property type="protein sequence ID" value="KAK1164149.1"/>
    <property type="molecule type" value="Genomic_DNA"/>
</dbReference>
<proteinExistence type="predicted"/>
<accession>A0AAD8G516</accession>
<dbReference type="PANTHER" id="PTHR43489">
    <property type="entry name" value="ISOMERASE"/>
    <property type="match status" value="1"/>
</dbReference>
<dbReference type="InterPro" id="IPR050417">
    <property type="entry name" value="Sugar_Epim/Isomerase"/>
</dbReference>
<dbReference type="InterPro" id="IPR036237">
    <property type="entry name" value="Xyl_isomerase-like_sf"/>
</dbReference>
<comment type="caution">
    <text evidence="3">The sequence shown here is derived from an EMBL/GenBank/DDBJ whole genome shotgun (WGS) entry which is preliminary data.</text>
</comment>
<organism evidence="3 4">
    <name type="scientific">Acipenser oxyrinchus oxyrinchus</name>
    <dbReference type="NCBI Taxonomy" id="40147"/>
    <lineage>
        <taxon>Eukaryota</taxon>
        <taxon>Metazoa</taxon>
        <taxon>Chordata</taxon>
        <taxon>Craniata</taxon>
        <taxon>Vertebrata</taxon>
        <taxon>Euteleostomi</taxon>
        <taxon>Actinopterygii</taxon>
        <taxon>Chondrostei</taxon>
        <taxon>Acipenseriformes</taxon>
        <taxon>Acipenseridae</taxon>
        <taxon>Acipenser</taxon>
    </lineage>
</organism>
<evidence type="ECO:0000256" key="1">
    <source>
        <dbReference type="ARBA" id="ARBA00023235"/>
    </source>
</evidence>
<dbReference type="Gene3D" id="3.20.20.150">
    <property type="entry name" value="Divalent-metal-dependent TIM barrel enzymes"/>
    <property type="match status" value="1"/>
</dbReference>
<feature type="domain" description="Xylose isomerase-like TIM barrel" evidence="2">
    <location>
        <begin position="89"/>
        <end position="178"/>
    </location>
</feature>